<protein>
    <submittedName>
        <fullName evidence="1">Uncharacterized protein</fullName>
    </submittedName>
</protein>
<dbReference type="EMBL" id="DS113347">
    <property type="protein sequence ID" value="EAY09933.1"/>
    <property type="molecule type" value="Genomic_DNA"/>
</dbReference>
<name>A2EBL6_TRIV3</name>
<dbReference type="KEGG" id="tva:4767864"/>
<dbReference type="RefSeq" id="XP_001322156.1">
    <property type="nucleotide sequence ID" value="XM_001322121.1"/>
</dbReference>
<evidence type="ECO:0000313" key="2">
    <source>
        <dbReference type="Proteomes" id="UP000001542"/>
    </source>
</evidence>
<dbReference type="AlphaFoldDB" id="A2EBL6"/>
<evidence type="ECO:0000313" key="1">
    <source>
        <dbReference type="EMBL" id="EAY09933.1"/>
    </source>
</evidence>
<organism evidence="1 2">
    <name type="scientific">Trichomonas vaginalis (strain ATCC PRA-98 / G3)</name>
    <dbReference type="NCBI Taxonomy" id="412133"/>
    <lineage>
        <taxon>Eukaryota</taxon>
        <taxon>Metamonada</taxon>
        <taxon>Parabasalia</taxon>
        <taxon>Trichomonadida</taxon>
        <taxon>Trichomonadidae</taxon>
        <taxon>Trichomonas</taxon>
    </lineage>
</organism>
<dbReference type="Proteomes" id="UP000001542">
    <property type="component" value="Unassembled WGS sequence"/>
</dbReference>
<proteinExistence type="predicted"/>
<accession>A2EBL6</accession>
<dbReference type="VEuPathDB" id="TrichDB:TVAGG3_0588440"/>
<sequence>MRKPENLYQYIIAIEAFRSVGAIDREYMMMEMFLDVVRSKETCINLTNDPEPEEDTDN</sequence>
<keyword evidence="2" id="KW-1185">Reference proteome</keyword>
<reference evidence="1" key="2">
    <citation type="journal article" date="2007" name="Science">
        <title>Draft genome sequence of the sexually transmitted pathogen Trichomonas vaginalis.</title>
        <authorList>
            <person name="Carlton J.M."/>
            <person name="Hirt R.P."/>
            <person name="Silva J.C."/>
            <person name="Delcher A.L."/>
            <person name="Schatz M."/>
            <person name="Zhao Q."/>
            <person name="Wortman J.R."/>
            <person name="Bidwell S.L."/>
            <person name="Alsmark U.C.M."/>
            <person name="Besteiro S."/>
            <person name="Sicheritz-Ponten T."/>
            <person name="Noel C.J."/>
            <person name="Dacks J.B."/>
            <person name="Foster P.G."/>
            <person name="Simillion C."/>
            <person name="Van de Peer Y."/>
            <person name="Miranda-Saavedra D."/>
            <person name="Barton G.J."/>
            <person name="Westrop G.D."/>
            <person name="Mueller S."/>
            <person name="Dessi D."/>
            <person name="Fiori P.L."/>
            <person name="Ren Q."/>
            <person name="Paulsen I."/>
            <person name="Zhang H."/>
            <person name="Bastida-Corcuera F.D."/>
            <person name="Simoes-Barbosa A."/>
            <person name="Brown M.T."/>
            <person name="Hayes R.D."/>
            <person name="Mukherjee M."/>
            <person name="Okumura C.Y."/>
            <person name="Schneider R."/>
            <person name="Smith A.J."/>
            <person name="Vanacova S."/>
            <person name="Villalvazo M."/>
            <person name="Haas B.J."/>
            <person name="Pertea M."/>
            <person name="Feldblyum T.V."/>
            <person name="Utterback T.R."/>
            <person name="Shu C.L."/>
            <person name="Osoegawa K."/>
            <person name="de Jong P.J."/>
            <person name="Hrdy I."/>
            <person name="Horvathova L."/>
            <person name="Zubacova Z."/>
            <person name="Dolezal P."/>
            <person name="Malik S.B."/>
            <person name="Logsdon J.M. Jr."/>
            <person name="Henze K."/>
            <person name="Gupta A."/>
            <person name="Wang C.C."/>
            <person name="Dunne R.L."/>
            <person name="Upcroft J.A."/>
            <person name="Upcroft P."/>
            <person name="White O."/>
            <person name="Salzberg S.L."/>
            <person name="Tang P."/>
            <person name="Chiu C.-H."/>
            <person name="Lee Y.-S."/>
            <person name="Embley T.M."/>
            <person name="Coombs G.H."/>
            <person name="Mottram J.C."/>
            <person name="Tachezy J."/>
            <person name="Fraser-Liggett C.M."/>
            <person name="Johnson P.J."/>
        </authorList>
    </citation>
    <scope>NUCLEOTIDE SEQUENCE [LARGE SCALE GENOMIC DNA]</scope>
    <source>
        <strain evidence="1">G3</strain>
    </source>
</reference>
<reference evidence="1" key="1">
    <citation type="submission" date="2006-10" db="EMBL/GenBank/DDBJ databases">
        <authorList>
            <person name="Amadeo P."/>
            <person name="Zhao Q."/>
            <person name="Wortman J."/>
            <person name="Fraser-Liggett C."/>
            <person name="Carlton J."/>
        </authorList>
    </citation>
    <scope>NUCLEOTIDE SEQUENCE</scope>
    <source>
        <strain evidence="1">G3</strain>
    </source>
</reference>
<dbReference type="VEuPathDB" id="TrichDB:TVAG_482070"/>
<gene>
    <name evidence="1" type="ORF">TVAG_482070</name>
</gene>
<dbReference type="InParanoid" id="A2EBL6"/>
<dbReference type="SMR" id="A2EBL6"/>